<dbReference type="Gene3D" id="1.10.10.10">
    <property type="entry name" value="Winged helix-like DNA-binding domain superfamily/Winged helix DNA-binding domain"/>
    <property type="match status" value="1"/>
</dbReference>
<protein>
    <submittedName>
        <fullName evidence="3">LuxR C-terminal-related transcriptional regulator</fullName>
    </submittedName>
</protein>
<dbReference type="PRINTS" id="PR00038">
    <property type="entry name" value="HTHLUXR"/>
</dbReference>
<name>A0AAU7QB52_9GAMM</name>
<proteinExistence type="predicted"/>
<dbReference type="EMBL" id="CP157947">
    <property type="protein sequence ID" value="XBS69606.1"/>
    <property type="molecule type" value="Genomic_DNA"/>
</dbReference>
<dbReference type="PROSITE" id="PS50043">
    <property type="entry name" value="HTH_LUXR_2"/>
    <property type="match status" value="1"/>
</dbReference>
<dbReference type="InterPro" id="IPR036388">
    <property type="entry name" value="WH-like_DNA-bd_sf"/>
</dbReference>
<evidence type="ECO:0000259" key="2">
    <source>
        <dbReference type="PROSITE" id="PS50043"/>
    </source>
</evidence>
<keyword evidence="1" id="KW-0238">DNA-binding</keyword>
<dbReference type="Pfam" id="PF00196">
    <property type="entry name" value="GerE"/>
    <property type="match status" value="1"/>
</dbReference>
<dbReference type="InterPro" id="IPR013656">
    <property type="entry name" value="PAS_4"/>
</dbReference>
<dbReference type="Pfam" id="PF08448">
    <property type="entry name" value="PAS_4"/>
    <property type="match status" value="1"/>
</dbReference>
<dbReference type="SUPFAM" id="SSF46894">
    <property type="entry name" value="C-terminal effector domain of the bipartite response regulators"/>
    <property type="match status" value="1"/>
</dbReference>
<dbReference type="GO" id="GO:0006355">
    <property type="term" value="P:regulation of DNA-templated transcription"/>
    <property type="evidence" value="ECO:0007669"/>
    <property type="project" value="InterPro"/>
</dbReference>
<dbReference type="CDD" id="cd06170">
    <property type="entry name" value="LuxR_C_like"/>
    <property type="match status" value="1"/>
</dbReference>
<evidence type="ECO:0000256" key="1">
    <source>
        <dbReference type="ARBA" id="ARBA00023125"/>
    </source>
</evidence>
<dbReference type="InterPro" id="IPR000792">
    <property type="entry name" value="Tscrpt_reg_LuxR_C"/>
</dbReference>
<gene>
    <name evidence="3" type="ORF">ABK905_25295</name>
</gene>
<dbReference type="SMART" id="SM00421">
    <property type="entry name" value="HTH_LUXR"/>
    <property type="match status" value="1"/>
</dbReference>
<feature type="domain" description="HTH luxR-type" evidence="2">
    <location>
        <begin position="151"/>
        <end position="216"/>
    </location>
</feature>
<dbReference type="AlphaFoldDB" id="A0AAU7QB52"/>
<accession>A0AAU7QB52</accession>
<sequence>MEFSLKPGIDVRSESYEAFISYMEHSNDLWVIKDHKSRFVYVNKPFLYYNNLPKDYNIEGRLDSECPAPWAEVSDIIQATDSNVMQQQKSIDVLTNFIHGNKEKIIQPFLGNVAPLIKDGKSIGVVVRGKKLELYSMYHLEHEQPPETLNFGNPTRLFTDREFDVVFFALQSFSKKEIAKRLGISPCTVDKHMQSIYQKTAVNALSQLIDFCIKNGYHKFAPNRFINPQPYLTLA</sequence>
<organism evidence="3">
    <name type="scientific">Acerihabitans sp. KWT182</name>
    <dbReference type="NCBI Taxonomy" id="3157919"/>
    <lineage>
        <taxon>Bacteria</taxon>
        <taxon>Pseudomonadati</taxon>
        <taxon>Pseudomonadota</taxon>
        <taxon>Gammaproteobacteria</taxon>
        <taxon>Enterobacterales</taxon>
        <taxon>Pectobacteriaceae</taxon>
        <taxon>Acerihabitans</taxon>
    </lineage>
</organism>
<dbReference type="InterPro" id="IPR016032">
    <property type="entry name" value="Sig_transdc_resp-reg_C-effctor"/>
</dbReference>
<evidence type="ECO:0000313" key="3">
    <source>
        <dbReference type="EMBL" id="XBS69606.1"/>
    </source>
</evidence>
<dbReference type="GO" id="GO:0003677">
    <property type="term" value="F:DNA binding"/>
    <property type="evidence" value="ECO:0007669"/>
    <property type="project" value="UniProtKB-KW"/>
</dbReference>
<reference evidence="3" key="1">
    <citation type="submission" date="2024-06" db="EMBL/GenBank/DDBJ databases">
        <authorList>
            <person name="Coelho C."/>
            <person name="Bento M."/>
            <person name="Garcia E."/>
            <person name="Camelo A."/>
            <person name="Brandao I."/>
            <person name="Espirito Santo C."/>
            <person name="Trovao J."/>
            <person name="Verissimo A."/>
            <person name="Costa J."/>
            <person name="Tiago I."/>
        </authorList>
    </citation>
    <scope>NUCLEOTIDE SEQUENCE</scope>
    <source>
        <strain evidence="3">KWT182</strain>
    </source>
</reference>